<dbReference type="Pfam" id="PF04052">
    <property type="entry name" value="TolB_N"/>
    <property type="match status" value="1"/>
</dbReference>
<evidence type="ECO:0000256" key="3">
    <source>
        <dbReference type="ARBA" id="ARBA00022729"/>
    </source>
</evidence>
<keyword evidence="5" id="KW-0131">Cell cycle</keyword>
<dbReference type="InterPro" id="IPR014167">
    <property type="entry name" value="Tol-Pal_TolB"/>
</dbReference>
<feature type="domain" description="TolB N-terminal" evidence="6">
    <location>
        <begin position="35"/>
        <end position="135"/>
    </location>
</feature>
<dbReference type="GO" id="GO:0017038">
    <property type="term" value="P:protein import"/>
    <property type="evidence" value="ECO:0007669"/>
    <property type="project" value="InterPro"/>
</dbReference>
<dbReference type="EMBL" id="CAADFP010000005">
    <property type="protein sequence ID" value="VFK23420.1"/>
    <property type="molecule type" value="Genomic_DNA"/>
</dbReference>
<proteinExistence type="inferred from homology"/>
<dbReference type="InterPro" id="IPR011042">
    <property type="entry name" value="6-blade_b-propeller_TolB-like"/>
</dbReference>
<comment type="subunit">
    <text evidence="5">The Tol-Pal system is composed of five core proteins: the inner membrane proteins TolA, TolQ and TolR, the periplasmic protein TolB and the outer membrane protein Pal. They form a network linking the inner and outer membranes and the peptidoglycan layer.</text>
</comment>
<dbReference type="Gene3D" id="3.40.50.10070">
    <property type="entry name" value="TolB, N-terminal domain"/>
    <property type="match status" value="1"/>
</dbReference>
<organism evidence="7">
    <name type="scientific">Candidatus Kentrum sp. LPFa</name>
    <dbReference type="NCBI Taxonomy" id="2126335"/>
    <lineage>
        <taxon>Bacteria</taxon>
        <taxon>Pseudomonadati</taxon>
        <taxon>Pseudomonadota</taxon>
        <taxon>Gammaproteobacteria</taxon>
        <taxon>Candidatus Kentrum</taxon>
    </lineage>
</organism>
<accession>A0A450VPR8</accession>
<evidence type="ECO:0000313" key="8">
    <source>
        <dbReference type="EMBL" id="VFK23420.1"/>
    </source>
</evidence>
<comment type="function">
    <text evidence="5">Part of the Tol-Pal system, which plays a role in outer membrane invagination during cell division and is important for maintaining outer membrane integrity.</text>
</comment>
<evidence type="ECO:0000256" key="1">
    <source>
        <dbReference type="ARBA" id="ARBA00004418"/>
    </source>
</evidence>
<comment type="similarity">
    <text evidence="2 5">Belongs to the TolB family.</text>
</comment>
<evidence type="ECO:0000259" key="6">
    <source>
        <dbReference type="Pfam" id="PF04052"/>
    </source>
</evidence>
<gene>
    <name evidence="5" type="primary">tolB</name>
    <name evidence="7" type="ORF">BECKLPF1236A_GA0070988_1000429</name>
    <name evidence="8" type="ORF">BECKLPF1236C_GA0070990_1000533</name>
</gene>
<reference evidence="7" key="1">
    <citation type="submission" date="2019-02" db="EMBL/GenBank/DDBJ databases">
        <authorList>
            <person name="Gruber-Vodicka R. H."/>
            <person name="Seah K. B. B."/>
        </authorList>
    </citation>
    <scope>NUCLEOTIDE SEQUENCE</scope>
    <source>
        <strain evidence="7">BECK_S312</strain>
        <strain evidence="8">BECK_S426</strain>
    </source>
</reference>
<name>A0A450VPR8_9GAMM</name>
<keyword evidence="3 5" id="KW-0732">Signal</keyword>
<keyword evidence="4 5" id="KW-0574">Periplasm</keyword>
<dbReference type="Gene3D" id="2.120.10.30">
    <property type="entry name" value="TolB, C-terminal domain"/>
    <property type="match status" value="1"/>
</dbReference>
<keyword evidence="5" id="KW-0132">Cell division</keyword>
<dbReference type="GO" id="GO:0042597">
    <property type="term" value="C:periplasmic space"/>
    <property type="evidence" value="ECO:0007669"/>
    <property type="project" value="UniProtKB-SubCell"/>
</dbReference>
<evidence type="ECO:0000313" key="7">
    <source>
        <dbReference type="EMBL" id="VFK06765.1"/>
    </source>
</evidence>
<dbReference type="HAMAP" id="MF_00671">
    <property type="entry name" value="TolB"/>
    <property type="match status" value="1"/>
</dbReference>
<dbReference type="Pfam" id="PF07676">
    <property type="entry name" value="PD40"/>
    <property type="match status" value="5"/>
</dbReference>
<dbReference type="EMBL" id="CAADFM010000004">
    <property type="protein sequence ID" value="VFK06765.1"/>
    <property type="molecule type" value="Genomic_DNA"/>
</dbReference>
<dbReference type="InterPro" id="IPR007195">
    <property type="entry name" value="TolB_N"/>
</dbReference>
<dbReference type="GO" id="GO:0051301">
    <property type="term" value="P:cell division"/>
    <property type="evidence" value="ECO:0007669"/>
    <property type="project" value="UniProtKB-UniRule"/>
</dbReference>
<comment type="subcellular location">
    <subcellularLocation>
        <location evidence="1 5">Periplasm</location>
    </subcellularLocation>
</comment>
<dbReference type="PANTHER" id="PTHR36842">
    <property type="entry name" value="PROTEIN TOLB HOMOLOG"/>
    <property type="match status" value="1"/>
</dbReference>
<sequence>MKIFGQCRFFIQFGIVVLVFFIMGNSHADLEIPPITEGLESAHPIAIVPFGWEDKTTTSPAPMAEIVSKDLERSGFFAPIPKRELPGLPTTKGQVRFSDWRLLGANLVIGNLSRLPDGRYGIRFRLFDVFQEKQLAGFRFRAPAKELRKIAHKISDIIYEKLTGEPGAFSARIAYITERGVSKKEKRYTLYIADSDGEDAIGIRSATRPLLSPAWTSDGRKLAYVSFEGGESHVYVQEIATKNRYRIAAFPGINGAPAWSPDGSRLALTLSKDGNAEIYIMGIRTRHLSRITRNGAIDTEPSWAPDGQSLVFTSDRSGTPQIYRVPVQGGTPKRVTFDGRYNARAVFSPDGARLAFVHRVQGAYRIALLDLDTGSLRILTETNLDESPSFSPNGGTILYATTGKRGSALAAVSINRGTRYQLTVRGGKVREPAWSPVAWSPVVAPPKE</sequence>
<dbReference type="PANTHER" id="PTHR36842:SF1">
    <property type="entry name" value="PROTEIN TOLB"/>
    <property type="match status" value="1"/>
</dbReference>
<dbReference type="AlphaFoldDB" id="A0A450VPR8"/>
<dbReference type="SUPFAM" id="SSF52964">
    <property type="entry name" value="TolB, N-terminal domain"/>
    <property type="match status" value="1"/>
</dbReference>
<evidence type="ECO:0000256" key="4">
    <source>
        <dbReference type="ARBA" id="ARBA00022764"/>
    </source>
</evidence>
<dbReference type="InterPro" id="IPR011659">
    <property type="entry name" value="WD40"/>
</dbReference>
<evidence type="ECO:0000256" key="2">
    <source>
        <dbReference type="ARBA" id="ARBA00009820"/>
    </source>
</evidence>
<dbReference type="NCBIfam" id="TIGR02800">
    <property type="entry name" value="propeller_TolB"/>
    <property type="match status" value="1"/>
</dbReference>
<protein>
    <recommendedName>
        <fullName evidence="5">Tol-Pal system protein TolB</fullName>
    </recommendedName>
</protein>
<dbReference type="SUPFAM" id="SSF69304">
    <property type="entry name" value="Tricorn protease N-terminal domain"/>
    <property type="match status" value="1"/>
</dbReference>
<evidence type="ECO:0000256" key="5">
    <source>
        <dbReference type="HAMAP-Rule" id="MF_00671"/>
    </source>
</evidence>